<dbReference type="Proteomes" id="UP000424673">
    <property type="component" value="Plasmid unnamed2"/>
</dbReference>
<evidence type="ECO:0000313" key="2">
    <source>
        <dbReference type="Proteomes" id="UP000424673"/>
    </source>
</evidence>
<name>A0ABX6ESN3_9HYPH</name>
<protein>
    <submittedName>
        <fullName evidence="1">Uncharacterized protein</fullName>
    </submittedName>
</protein>
<gene>
    <name evidence="1" type="ORF">F7D13_18175</name>
</gene>
<keyword evidence="1" id="KW-0614">Plasmid</keyword>
<dbReference type="EMBL" id="CP044330">
    <property type="protein sequence ID" value="QGM96001.1"/>
    <property type="molecule type" value="Genomic_DNA"/>
</dbReference>
<dbReference type="RefSeq" id="WP_154454076.1">
    <property type="nucleotide sequence ID" value="NZ_CP044330.1"/>
</dbReference>
<geneLocation type="plasmid" evidence="1 2">
    <name>unnamed2</name>
</geneLocation>
<evidence type="ECO:0000313" key="1">
    <source>
        <dbReference type="EMBL" id="QGM96001.1"/>
    </source>
</evidence>
<keyword evidence="2" id="KW-1185">Reference proteome</keyword>
<sequence length="90" mass="9088">MGFIAMDLAIIVDHRGSADAMTDTTTQLAILSDALVKIIDLVPLADSGNAAPADLLSRAGDIAAQALMAAATYGALPPFADSQSAEENGS</sequence>
<proteinExistence type="predicted"/>
<reference evidence="1 2" key="1">
    <citation type="journal article" date="2021" name="AMB Express">
        <title>Isolation and characterisation of Methylocystis spp. for poly-3-hydroxybutyrate production using waste methane feedstocks.</title>
        <authorList>
            <person name="Rumah B.L."/>
            <person name="Stead C.E."/>
            <person name="Claxton Stevens B.H."/>
            <person name="Minton N.P."/>
            <person name="Grosse-Honebrink A."/>
            <person name="Zhang Y."/>
        </authorList>
    </citation>
    <scope>NUCLEOTIDE SEQUENCE [LARGE SCALE GENOMIC DNA]</scope>
    <source>
        <strain evidence="1 2">BRCS1</strain>
    </source>
</reference>
<accession>A0ABX6ESN3</accession>
<organism evidence="1 2">
    <name type="scientific">Methylocystis rosea</name>
    <dbReference type="NCBI Taxonomy" id="173366"/>
    <lineage>
        <taxon>Bacteria</taxon>
        <taxon>Pseudomonadati</taxon>
        <taxon>Pseudomonadota</taxon>
        <taxon>Alphaproteobacteria</taxon>
        <taxon>Hyphomicrobiales</taxon>
        <taxon>Methylocystaceae</taxon>
        <taxon>Methylocystis</taxon>
    </lineage>
</organism>